<keyword evidence="3" id="KW-1185">Reference proteome</keyword>
<evidence type="ECO:0000256" key="1">
    <source>
        <dbReference type="SAM" id="MobiDB-lite"/>
    </source>
</evidence>
<dbReference type="NCBIfam" id="NF040662">
    <property type="entry name" value="attach_TipJ_rel"/>
    <property type="match status" value="1"/>
</dbReference>
<evidence type="ECO:0000313" key="3">
    <source>
        <dbReference type="Proteomes" id="UP000305758"/>
    </source>
</evidence>
<proteinExistence type="predicted"/>
<gene>
    <name evidence="2" type="ORF">SB3_029</name>
</gene>
<dbReference type="EMBL" id="MK578530">
    <property type="protein sequence ID" value="QBQ74072.1"/>
    <property type="molecule type" value="Genomic_DNA"/>
</dbReference>
<reference evidence="2 3" key="1">
    <citation type="submission" date="2019-02" db="EMBL/GenBank/DDBJ databases">
        <title>Whole genome sequence analysis of broad host range Salmonella enterica bacteriophages.</title>
        <authorList>
            <person name="Bhandare S.G."/>
            <person name="Colavecchio A."/>
            <person name="Emond-Rheault J.-G."/>
            <person name="Hamel J."/>
            <person name="Kukavica-Ibrulj I."/>
            <person name="Boyle B."/>
            <person name="Levesque R.C."/>
            <person name="Goodridge L."/>
        </authorList>
    </citation>
    <scope>NUCLEOTIDE SEQUENCE [LARGE SCALE GENOMIC DNA]</scope>
</reference>
<evidence type="ECO:0000313" key="2">
    <source>
        <dbReference type="EMBL" id="QBQ74072.1"/>
    </source>
</evidence>
<protein>
    <submittedName>
        <fullName evidence="2">Putative tail protein</fullName>
    </submittedName>
</protein>
<organism evidence="2 3">
    <name type="scientific">Salmonella phage vB_SenS_SB3</name>
    <dbReference type="NCBI Taxonomy" id="2562176"/>
    <lineage>
        <taxon>Viruses</taxon>
        <taxon>Duplodnaviria</taxon>
        <taxon>Heunggongvirae</taxon>
        <taxon>Uroviricota</taxon>
        <taxon>Caudoviricetes</taxon>
        <taxon>Sarkviridae</taxon>
        <taxon>Guernseyvirinae</taxon>
        <taxon>Jerseyvirus</taxon>
        <taxon>Jerseyvirus SB3</taxon>
        <taxon>Jerseyvirus AG11</taxon>
    </lineage>
</organism>
<sequence length="859" mass="94567">MALVIHYTRNEDGTFDVKRYRDNPMNFVVNHVPDGVPVRVFIDEIGEDNDVTEDFEALKEDATFHIVESAGGGAIKGVMKIFSVILKPLAKLLSPSVKGASSNLANSQADSPNNSLTDRNNKARPYERSYDICGTVQTIPNNLMSTYKVFNAAGKIVEYGYYDAGRGYLDIHPDGITDGDTRVSDITGTSVAVYAPYTSPNNTSTPQVMVGGPIEQGLYITVESNEVDGVVLKAPNGLGISFSYMSGYPSLSGNIGTIYDPTGGSDFSGVLVPNDTFSLVSAWTNTDVDLSGGGYQVLSVSEGTITFIVPGGLIGRWQEIRPGSFFRGDGEASLQPDNTYEKTLTDWVSINRTEVERIVANIAAANGMYKDNGKSKTLASVTAEIQYQLLDENSTPYGPIYTAQGTVSGRTPDYNGVTIYADLPVVSRVRVRARRVTDLDFNFEGSVVDEITYVNLYGQTRDNTPHYGNRTTVHSMRKQTPRAAEVKQPQLRMIATEMVYKYLGNGVFEDTMTPNTQAVQSLIRLARDPDVGGLNLTVRNMDKLLAVQNEVEAYFGDKQAGEFCYTFDDYKTTMQDIVSTIADAIFCTPYRRGADILLDFERPRMGPEMVFTHRSKAGTSEKWTRTFNDSQVFDSLKFSYIDPKTNVKETITIPETGGLKTETYDSKGIRNYKQAFWAANRRHQKNILKKISVSFSATEEGIFALPNRAVSVVKGSRMATYDGYVTAVNGLTVELSQPVKFTSGDDHSLVLKRRDGGVQSVKVTPGAHDRQVIMAEVPQEAIYTGNSALKTEFSFGNEARHNAQMILVSTVDPGDDRTVKITGFNYDKDFYKFDNVPPFGRAVPPFGRAFSNGFDNGFN</sequence>
<accession>A0A482MLA1</accession>
<feature type="region of interest" description="Disordered" evidence="1">
    <location>
        <begin position="101"/>
        <end position="123"/>
    </location>
</feature>
<dbReference type="Proteomes" id="UP000305758">
    <property type="component" value="Genome"/>
</dbReference>
<feature type="compositionally biased region" description="Polar residues" evidence="1">
    <location>
        <begin position="101"/>
        <end position="118"/>
    </location>
</feature>
<name>A0A482MLA1_9CAUD</name>